<evidence type="ECO:0000256" key="8">
    <source>
        <dbReference type="ARBA" id="ARBA00022741"/>
    </source>
</evidence>
<evidence type="ECO:0000256" key="1">
    <source>
        <dbReference type="ARBA" id="ARBA00003531"/>
    </source>
</evidence>
<comment type="subcellular location">
    <subcellularLocation>
        <location evidence="2 13">Cytoplasm</location>
    </subcellularLocation>
</comment>
<comment type="similarity">
    <text evidence="3 13">Belongs to the guanylate kinase family.</text>
</comment>
<dbReference type="EMBL" id="SJPO01000005">
    <property type="protein sequence ID" value="TWT76943.1"/>
    <property type="molecule type" value="Genomic_DNA"/>
</dbReference>
<comment type="catalytic activity">
    <reaction evidence="12 13">
        <text>GMP + ATP = GDP + ADP</text>
        <dbReference type="Rhea" id="RHEA:20780"/>
        <dbReference type="ChEBI" id="CHEBI:30616"/>
        <dbReference type="ChEBI" id="CHEBI:58115"/>
        <dbReference type="ChEBI" id="CHEBI:58189"/>
        <dbReference type="ChEBI" id="CHEBI:456216"/>
        <dbReference type="EC" id="2.7.4.8"/>
    </reaction>
</comment>
<feature type="binding site" evidence="13">
    <location>
        <begin position="13"/>
        <end position="20"/>
    </location>
    <ligand>
        <name>ATP</name>
        <dbReference type="ChEBI" id="CHEBI:30616"/>
    </ligand>
</feature>
<evidence type="ECO:0000256" key="7">
    <source>
        <dbReference type="ARBA" id="ARBA00022679"/>
    </source>
</evidence>
<evidence type="ECO:0000256" key="9">
    <source>
        <dbReference type="ARBA" id="ARBA00022777"/>
    </source>
</evidence>
<protein>
    <recommendedName>
        <fullName evidence="5 13">Guanylate kinase</fullName>
        <ecNumber evidence="4 13">2.7.4.8</ecNumber>
    </recommendedName>
    <alternativeName>
        <fullName evidence="11 13">GMP kinase</fullName>
    </alternativeName>
</protein>
<keyword evidence="9 13" id="KW-0418">Kinase</keyword>
<dbReference type="PROSITE" id="PS00856">
    <property type="entry name" value="GUANYLATE_KINASE_1"/>
    <property type="match status" value="1"/>
</dbReference>
<dbReference type="Gene3D" id="3.40.50.300">
    <property type="entry name" value="P-loop containing nucleotide triphosphate hydrolases"/>
    <property type="match status" value="1"/>
</dbReference>
<dbReference type="NCBIfam" id="TIGR03263">
    <property type="entry name" value="guanyl_kin"/>
    <property type="match status" value="1"/>
</dbReference>
<dbReference type="GO" id="GO:0005829">
    <property type="term" value="C:cytosol"/>
    <property type="evidence" value="ECO:0007669"/>
    <property type="project" value="TreeGrafter"/>
</dbReference>
<reference evidence="15 16" key="1">
    <citation type="submission" date="2019-02" db="EMBL/GenBank/DDBJ databases">
        <title>Deep-cultivation of Planctomycetes and their phenomic and genomic characterization uncovers novel biology.</title>
        <authorList>
            <person name="Wiegand S."/>
            <person name="Jogler M."/>
            <person name="Boedeker C."/>
            <person name="Pinto D."/>
            <person name="Vollmers J."/>
            <person name="Rivas-Marin E."/>
            <person name="Kohn T."/>
            <person name="Peeters S.H."/>
            <person name="Heuer A."/>
            <person name="Rast P."/>
            <person name="Oberbeckmann S."/>
            <person name="Bunk B."/>
            <person name="Jeske O."/>
            <person name="Meyerdierks A."/>
            <person name="Storesund J.E."/>
            <person name="Kallscheuer N."/>
            <person name="Luecker S."/>
            <person name="Lage O.M."/>
            <person name="Pohl T."/>
            <person name="Merkel B.J."/>
            <person name="Hornburger P."/>
            <person name="Mueller R.-W."/>
            <person name="Bruemmer F."/>
            <person name="Labrenz M."/>
            <person name="Spormann A.M."/>
            <person name="Op Den Camp H."/>
            <person name="Overmann J."/>
            <person name="Amann R."/>
            <person name="Jetten M.S.M."/>
            <person name="Mascher T."/>
            <person name="Medema M.H."/>
            <person name="Devos D.P."/>
            <person name="Kaster A.-K."/>
            <person name="Ovreas L."/>
            <person name="Rohde M."/>
            <person name="Galperin M.Y."/>
            <person name="Jogler C."/>
        </authorList>
    </citation>
    <scope>NUCLEOTIDE SEQUENCE [LARGE SCALE GENOMIC DNA]</scope>
    <source>
        <strain evidence="15 16">Pla123a</strain>
    </source>
</reference>
<dbReference type="Pfam" id="PF00625">
    <property type="entry name" value="Guanylate_kin"/>
    <property type="match status" value="1"/>
</dbReference>
<dbReference type="OrthoDB" id="9808150at2"/>
<dbReference type="Gene3D" id="3.30.63.10">
    <property type="entry name" value="Guanylate Kinase phosphate binding domain"/>
    <property type="match status" value="1"/>
</dbReference>
<proteinExistence type="inferred from homology"/>
<dbReference type="HAMAP" id="MF_00328">
    <property type="entry name" value="Guanylate_kinase"/>
    <property type="match status" value="1"/>
</dbReference>
<evidence type="ECO:0000259" key="14">
    <source>
        <dbReference type="PROSITE" id="PS50052"/>
    </source>
</evidence>
<name>A0A5C5YPZ7_9BACT</name>
<evidence type="ECO:0000256" key="10">
    <source>
        <dbReference type="ARBA" id="ARBA00022840"/>
    </source>
</evidence>
<organism evidence="15 16">
    <name type="scientific">Posidoniimonas polymericola</name>
    <dbReference type="NCBI Taxonomy" id="2528002"/>
    <lineage>
        <taxon>Bacteria</taxon>
        <taxon>Pseudomonadati</taxon>
        <taxon>Planctomycetota</taxon>
        <taxon>Planctomycetia</taxon>
        <taxon>Pirellulales</taxon>
        <taxon>Lacipirellulaceae</taxon>
        <taxon>Posidoniimonas</taxon>
    </lineage>
</organism>
<dbReference type="PANTHER" id="PTHR23117:SF13">
    <property type="entry name" value="GUANYLATE KINASE"/>
    <property type="match status" value="1"/>
</dbReference>
<feature type="domain" description="Guanylate kinase-like" evidence="14">
    <location>
        <begin position="6"/>
        <end position="187"/>
    </location>
</feature>
<evidence type="ECO:0000256" key="3">
    <source>
        <dbReference type="ARBA" id="ARBA00005790"/>
    </source>
</evidence>
<dbReference type="EC" id="2.7.4.8" evidence="4 13"/>
<dbReference type="InterPro" id="IPR027417">
    <property type="entry name" value="P-loop_NTPase"/>
</dbReference>
<dbReference type="InterPro" id="IPR008145">
    <property type="entry name" value="GK/Ca_channel_bsu"/>
</dbReference>
<evidence type="ECO:0000256" key="6">
    <source>
        <dbReference type="ARBA" id="ARBA00022490"/>
    </source>
</evidence>
<dbReference type="PANTHER" id="PTHR23117">
    <property type="entry name" value="GUANYLATE KINASE-RELATED"/>
    <property type="match status" value="1"/>
</dbReference>
<evidence type="ECO:0000313" key="16">
    <source>
        <dbReference type="Proteomes" id="UP000318478"/>
    </source>
</evidence>
<comment type="function">
    <text evidence="1 13">Essential for recycling GMP and indirectly, cGMP.</text>
</comment>
<dbReference type="RefSeq" id="WP_146587117.1">
    <property type="nucleotide sequence ID" value="NZ_SJPO01000005.1"/>
</dbReference>
<dbReference type="FunFam" id="3.30.63.10:FF:000005">
    <property type="entry name" value="Guanylate kinase"/>
    <property type="match status" value="1"/>
</dbReference>
<accession>A0A5C5YPZ7</accession>
<comment type="caution">
    <text evidence="15">The sequence shown here is derived from an EMBL/GenBank/DDBJ whole genome shotgun (WGS) entry which is preliminary data.</text>
</comment>
<evidence type="ECO:0000256" key="2">
    <source>
        <dbReference type="ARBA" id="ARBA00004496"/>
    </source>
</evidence>
<evidence type="ECO:0000256" key="13">
    <source>
        <dbReference type="HAMAP-Rule" id="MF_00328"/>
    </source>
</evidence>
<keyword evidence="8 13" id="KW-0547">Nucleotide-binding</keyword>
<evidence type="ECO:0000256" key="11">
    <source>
        <dbReference type="ARBA" id="ARBA00030128"/>
    </source>
</evidence>
<dbReference type="AlphaFoldDB" id="A0A5C5YPZ7"/>
<dbReference type="PROSITE" id="PS50052">
    <property type="entry name" value="GUANYLATE_KINASE_2"/>
    <property type="match status" value="1"/>
</dbReference>
<evidence type="ECO:0000256" key="5">
    <source>
        <dbReference type="ARBA" id="ARBA00016296"/>
    </source>
</evidence>
<evidence type="ECO:0000256" key="4">
    <source>
        <dbReference type="ARBA" id="ARBA00012961"/>
    </source>
</evidence>
<keyword evidence="6 13" id="KW-0963">Cytoplasm</keyword>
<keyword evidence="10 13" id="KW-0067">ATP-binding</keyword>
<dbReference type="GO" id="GO:0004385">
    <property type="term" value="F:GMP kinase activity"/>
    <property type="evidence" value="ECO:0007669"/>
    <property type="project" value="UniProtKB-UniRule"/>
</dbReference>
<dbReference type="Proteomes" id="UP000318478">
    <property type="component" value="Unassembled WGS sequence"/>
</dbReference>
<keyword evidence="16" id="KW-1185">Reference proteome</keyword>
<keyword evidence="7 13" id="KW-0808">Transferase</keyword>
<dbReference type="CDD" id="cd00071">
    <property type="entry name" value="GMPK"/>
    <property type="match status" value="1"/>
</dbReference>
<evidence type="ECO:0000313" key="15">
    <source>
        <dbReference type="EMBL" id="TWT76943.1"/>
    </source>
</evidence>
<dbReference type="SUPFAM" id="SSF52540">
    <property type="entry name" value="P-loop containing nucleoside triphosphate hydrolases"/>
    <property type="match status" value="1"/>
</dbReference>
<dbReference type="InterPro" id="IPR020590">
    <property type="entry name" value="Guanylate_kinase_CS"/>
</dbReference>
<dbReference type="InterPro" id="IPR017665">
    <property type="entry name" value="Guanylate_kinase"/>
</dbReference>
<dbReference type="SMART" id="SM00072">
    <property type="entry name" value="GuKc"/>
    <property type="match status" value="1"/>
</dbReference>
<dbReference type="GO" id="GO:0005524">
    <property type="term" value="F:ATP binding"/>
    <property type="evidence" value="ECO:0007669"/>
    <property type="project" value="UniProtKB-UniRule"/>
</dbReference>
<dbReference type="InterPro" id="IPR008144">
    <property type="entry name" value="Guanylate_kin-like_dom"/>
</dbReference>
<sequence>MSEQPGKLVIISGPSGVGKSTIVPLVLSHFRGRLAPSISATTRPPRPGEVDGRNYHFLRSSEFRRRLDAGEFLESVEVFGRGHWYGTLAEEVLPRLHRGVWVMLEIDVDGTRRVLEQYPQALTIFIEPSSMHELERRLRARKTDAEEAIERRLAVAREEMQRAGEYRFRIVNDTIEGAVAEICSVLQEQGLKPSDRTDG</sequence>
<gene>
    <name evidence="13 15" type="primary">gmk</name>
    <name evidence="15" type="ORF">Pla123a_23680</name>
</gene>
<evidence type="ECO:0000256" key="12">
    <source>
        <dbReference type="ARBA" id="ARBA00048594"/>
    </source>
</evidence>